<organism evidence="2 3">
    <name type="scientific">Pristionchus fissidentatus</name>
    <dbReference type="NCBI Taxonomy" id="1538716"/>
    <lineage>
        <taxon>Eukaryota</taxon>
        <taxon>Metazoa</taxon>
        <taxon>Ecdysozoa</taxon>
        <taxon>Nematoda</taxon>
        <taxon>Chromadorea</taxon>
        <taxon>Rhabditida</taxon>
        <taxon>Rhabditina</taxon>
        <taxon>Diplogasteromorpha</taxon>
        <taxon>Diplogasteroidea</taxon>
        <taxon>Neodiplogasteridae</taxon>
        <taxon>Pristionchus</taxon>
    </lineage>
</organism>
<dbReference type="InterPro" id="IPR006202">
    <property type="entry name" value="Neur_chan_lig-bd"/>
</dbReference>
<dbReference type="GO" id="GO:0005230">
    <property type="term" value="F:extracellular ligand-gated monoatomic ion channel activity"/>
    <property type="evidence" value="ECO:0007669"/>
    <property type="project" value="InterPro"/>
</dbReference>
<evidence type="ECO:0000313" key="2">
    <source>
        <dbReference type="EMBL" id="GMT08757.1"/>
    </source>
</evidence>
<dbReference type="SUPFAM" id="SSF63712">
    <property type="entry name" value="Nicotinic receptor ligand binding domain-like"/>
    <property type="match status" value="1"/>
</dbReference>
<name>A0AAV5UR67_9BILA</name>
<accession>A0AAV5UR67</accession>
<comment type="caution">
    <text evidence="2">The sequence shown here is derived from an EMBL/GenBank/DDBJ whole genome shotgun (WGS) entry which is preliminary data.</text>
</comment>
<reference evidence="2" key="1">
    <citation type="submission" date="2023-10" db="EMBL/GenBank/DDBJ databases">
        <title>Genome assembly of Pristionchus species.</title>
        <authorList>
            <person name="Yoshida K."/>
            <person name="Sommer R.J."/>
        </authorList>
    </citation>
    <scope>NUCLEOTIDE SEQUENCE</scope>
    <source>
        <strain evidence="2">RS5133</strain>
    </source>
</reference>
<dbReference type="AlphaFoldDB" id="A0AAV5UR67"/>
<dbReference type="Gene3D" id="2.70.170.10">
    <property type="entry name" value="Neurotransmitter-gated ion-channel ligand-binding domain"/>
    <property type="match status" value="1"/>
</dbReference>
<dbReference type="Proteomes" id="UP001432322">
    <property type="component" value="Unassembled WGS sequence"/>
</dbReference>
<feature type="domain" description="Neurotransmitter-gated ion-channel ligand-binding" evidence="1">
    <location>
        <begin position="6"/>
        <end position="96"/>
    </location>
</feature>
<protein>
    <recommendedName>
        <fullName evidence="1">Neurotransmitter-gated ion-channel ligand-binding domain-containing protein</fullName>
    </recommendedName>
</protein>
<gene>
    <name evidence="2" type="ORF">PFISCL1PPCAC_54</name>
</gene>
<proteinExistence type="predicted"/>
<sequence length="97" mass="11246">VSISGETALINRLFSFYDKRIRPATGTRMTTVTVTLSYFILLSMEQQEEYIRFGSDIRLTWNDPIISWTPSAADSFTKRLLLKETTIWRPDIAVLNR</sequence>
<dbReference type="GO" id="GO:0016020">
    <property type="term" value="C:membrane"/>
    <property type="evidence" value="ECO:0007669"/>
    <property type="project" value="InterPro"/>
</dbReference>
<dbReference type="InterPro" id="IPR036734">
    <property type="entry name" value="Neur_chan_lig-bd_sf"/>
</dbReference>
<dbReference type="Pfam" id="PF02931">
    <property type="entry name" value="Neur_chan_LBD"/>
    <property type="match status" value="1"/>
</dbReference>
<feature type="non-terminal residue" evidence="2">
    <location>
        <position position="97"/>
    </location>
</feature>
<keyword evidence="3" id="KW-1185">Reference proteome</keyword>
<evidence type="ECO:0000259" key="1">
    <source>
        <dbReference type="Pfam" id="PF02931"/>
    </source>
</evidence>
<evidence type="ECO:0000313" key="3">
    <source>
        <dbReference type="Proteomes" id="UP001432322"/>
    </source>
</evidence>
<dbReference type="EMBL" id="BTSY01000001">
    <property type="protein sequence ID" value="GMT08757.1"/>
    <property type="molecule type" value="Genomic_DNA"/>
</dbReference>
<feature type="non-terminal residue" evidence="2">
    <location>
        <position position="1"/>
    </location>
</feature>